<evidence type="ECO:0000313" key="1">
    <source>
        <dbReference type="EMBL" id="KAK3052838.1"/>
    </source>
</evidence>
<sequence length="259" mass="28801">MRNAANIFGTSYYDQSTTYGMSSEDKDKLSKVSATIGDIQTLLSGNVAGPNSAQLGNQRTYLSCSDSSYISTDRAQDINGLFEDGVSTQQAYGSPLLWYIPQPNTFAQRIVFDDNEDHICRLNTNAVVAIQDTRTPGNNPLTQVVLCPYLLFNREVYQSLNKLPAVPAEAYVGDYHLAAGHIIHELVHLFGRDYDDVPFIDLYGSTTDIMMPYGSEIIYALANAPERVVATDRVKGPDVLYLPDAYRMFCQMCLFQETT</sequence>
<proteinExistence type="predicted"/>
<accession>A0AAJ0G8Y1</accession>
<name>A0AAJ0G8Y1_9PEZI</name>
<evidence type="ECO:0000313" key="2">
    <source>
        <dbReference type="Proteomes" id="UP001271007"/>
    </source>
</evidence>
<dbReference type="EMBL" id="JAWDJX010000018">
    <property type="protein sequence ID" value="KAK3052838.1"/>
    <property type="molecule type" value="Genomic_DNA"/>
</dbReference>
<keyword evidence="2" id="KW-1185">Reference proteome</keyword>
<comment type="caution">
    <text evidence="1">The sequence shown here is derived from an EMBL/GenBank/DDBJ whole genome shotgun (WGS) entry which is preliminary data.</text>
</comment>
<organism evidence="1 2">
    <name type="scientific">Extremus antarcticus</name>
    <dbReference type="NCBI Taxonomy" id="702011"/>
    <lineage>
        <taxon>Eukaryota</taxon>
        <taxon>Fungi</taxon>
        <taxon>Dikarya</taxon>
        <taxon>Ascomycota</taxon>
        <taxon>Pezizomycotina</taxon>
        <taxon>Dothideomycetes</taxon>
        <taxon>Dothideomycetidae</taxon>
        <taxon>Mycosphaerellales</taxon>
        <taxon>Extremaceae</taxon>
        <taxon>Extremus</taxon>
    </lineage>
</organism>
<gene>
    <name evidence="1" type="ORF">LTR09_005902</name>
</gene>
<protein>
    <submittedName>
        <fullName evidence="1">Uncharacterized protein</fullName>
    </submittedName>
</protein>
<dbReference type="AlphaFoldDB" id="A0AAJ0G8Y1"/>
<dbReference type="Proteomes" id="UP001271007">
    <property type="component" value="Unassembled WGS sequence"/>
</dbReference>
<reference evidence="1" key="1">
    <citation type="submission" date="2023-04" db="EMBL/GenBank/DDBJ databases">
        <title>Black Yeasts Isolated from many extreme environments.</title>
        <authorList>
            <person name="Coleine C."/>
            <person name="Stajich J.E."/>
            <person name="Selbmann L."/>
        </authorList>
    </citation>
    <scope>NUCLEOTIDE SEQUENCE</scope>
    <source>
        <strain evidence="1">CCFEE 5312</strain>
    </source>
</reference>